<reference evidence="1 2" key="1">
    <citation type="submission" date="2016-11" db="EMBL/GenBank/DDBJ databases">
        <authorList>
            <person name="Jaros S."/>
            <person name="Januszkiewicz K."/>
            <person name="Wedrychowicz H."/>
        </authorList>
    </citation>
    <scope>NUCLEOTIDE SEQUENCE [LARGE SCALE GENOMIC DNA]</scope>
    <source>
        <strain evidence="1 2">DSM 10068</strain>
    </source>
</reference>
<dbReference type="Proteomes" id="UP000183995">
    <property type="component" value="Unassembled WGS sequence"/>
</dbReference>
<proteinExistence type="predicted"/>
<keyword evidence="2" id="KW-1185">Reference proteome</keyword>
<evidence type="ECO:0000313" key="1">
    <source>
        <dbReference type="EMBL" id="SHI06552.1"/>
    </source>
</evidence>
<name>A0A1M5Y3H7_9FIRM</name>
<gene>
    <name evidence="1" type="ORF">SAMN02745823_02189</name>
</gene>
<sequence>MLLRDLKSEFLIPDKEIIINKAFRARGQDGVLASLTLQDGKQTLWSVCRSSIRDACDVKCELTTNRDIFRCGMDAAPGMFPCEARIQGHKITFGGGRSRAVFPENVGGYMRLQHFAEQKVDLSVFDGTDLIHVMIMAWEVNGEVPFSEISPPFDGDIVLKIREIVRQQYIGRTYDLPFGVALPDERRSFFDNENNVERYFYINRLARYDPRGSMQATGENTCPSGFGLAYVEYEAEDDIQFLFYEKEYLDSAPERAGRTIGIYGSTTEKGPHGLKLQTCVLKKPVPKDFDGHISIELFSRDIRVPEETIVI</sequence>
<dbReference type="AlphaFoldDB" id="A0A1M5Y3H7"/>
<protein>
    <submittedName>
        <fullName evidence="1">Uncharacterized protein</fullName>
    </submittedName>
</protein>
<evidence type="ECO:0000313" key="2">
    <source>
        <dbReference type="Proteomes" id="UP000183995"/>
    </source>
</evidence>
<dbReference type="EMBL" id="FQXV01000007">
    <property type="protein sequence ID" value="SHI06552.1"/>
    <property type="molecule type" value="Genomic_DNA"/>
</dbReference>
<dbReference type="STRING" id="1123282.SAMN02745823_02189"/>
<accession>A0A1M5Y3H7</accession>
<organism evidence="1 2">
    <name type="scientific">Sporobacter termitidis DSM 10068</name>
    <dbReference type="NCBI Taxonomy" id="1123282"/>
    <lineage>
        <taxon>Bacteria</taxon>
        <taxon>Bacillati</taxon>
        <taxon>Bacillota</taxon>
        <taxon>Clostridia</taxon>
        <taxon>Eubacteriales</taxon>
        <taxon>Oscillospiraceae</taxon>
        <taxon>Sporobacter</taxon>
    </lineage>
</organism>